<sequence>MAEPLNVGLVISRAIGLLVRRMVGSSPERLVQTRTGAAQSILTGAGWSPGRRVAVEGYLEAMAREGYEPTVQLEEFLAEYGGLSTSRPAAQGFVEEVFATDPVTAISNTHRNTVGMYEAVTSTALVPIGQAYNGHMVLMMAPDGRFYAGYDSFFFYAGDGAVEMFARLFSGPLDRIPIPDE</sequence>
<gene>
    <name evidence="1" type="ORF">F1D05_36830</name>
</gene>
<accession>A0A7G6X887</accession>
<dbReference type="EMBL" id="CP043661">
    <property type="protein sequence ID" value="QNE22452.1"/>
    <property type="molecule type" value="Genomic_DNA"/>
</dbReference>
<evidence type="ECO:0000313" key="1">
    <source>
        <dbReference type="EMBL" id="QNE22452.1"/>
    </source>
</evidence>
<reference evidence="1 2" key="2">
    <citation type="journal article" date="2020" name="Microbiol. Resour. Announc.">
        <title>Antarctic desert soil bacteria exhibit high novel natural product potential, evaluated through long-read genome sequencing and comparative genomics.</title>
        <authorList>
            <person name="Benaud N."/>
            <person name="Edwards R.J."/>
            <person name="Amos T.G."/>
            <person name="D'Agostino P.M."/>
            <person name="Gutierrez-Chavez C."/>
            <person name="Montgomery K."/>
            <person name="Nicetic I."/>
            <person name="Ferrari B.C."/>
        </authorList>
    </citation>
    <scope>NUCLEOTIDE SEQUENCE [LARGE SCALE GENOMIC DNA]</scope>
    <source>
        <strain evidence="1 2">SPB151</strain>
    </source>
</reference>
<keyword evidence="2" id="KW-1185">Reference proteome</keyword>
<protein>
    <recommendedName>
        <fullName evidence="3">SUKH-3 domain containing protein</fullName>
    </recommendedName>
</protein>
<dbReference type="InterPro" id="IPR025850">
    <property type="entry name" value="SUKH-3"/>
</dbReference>
<dbReference type="Pfam" id="PF14433">
    <property type="entry name" value="SUKH-3"/>
    <property type="match status" value="1"/>
</dbReference>
<evidence type="ECO:0008006" key="3">
    <source>
        <dbReference type="Google" id="ProtNLM"/>
    </source>
</evidence>
<dbReference type="AlphaFoldDB" id="A0A7G6X887"/>
<name>A0A7G6X887_9ACTN</name>
<dbReference type="KEGG" id="kqi:F1D05_36830"/>
<organism evidence="1 2">
    <name type="scientific">Kribbella qitaiheensis</name>
    <dbReference type="NCBI Taxonomy" id="1544730"/>
    <lineage>
        <taxon>Bacteria</taxon>
        <taxon>Bacillati</taxon>
        <taxon>Actinomycetota</taxon>
        <taxon>Actinomycetes</taxon>
        <taxon>Propionibacteriales</taxon>
        <taxon>Kribbellaceae</taxon>
        <taxon>Kribbella</taxon>
    </lineage>
</organism>
<evidence type="ECO:0000313" key="2">
    <source>
        <dbReference type="Proteomes" id="UP000515563"/>
    </source>
</evidence>
<proteinExistence type="predicted"/>
<dbReference type="Proteomes" id="UP000515563">
    <property type="component" value="Chromosome"/>
</dbReference>
<reference evidence="2" key="1">
    <citation type="submission" date="2019-09" db="EMBL/GenBank/DDBJ databases">
        <title>Antimicrobial potential of Antarctic Bacteria.</title>
        <authorList>
            <person name="Benaud N."/>
            <person name="Edwards R.J."/>
            <person name="Ferrari B.C."/>
        </authorList>
    </citation>
    <scope>NUCLEOTIDE SEQUENCE [LARGE SCALE GENOMIC DNA]</scope>
    <source>
        <strain evidence="2">SPB151</strain>
    </source>
</reference>